<dbReference type="InterPro" id="IPR000727">
    <property type="entry name" value="T_SNARE_dom"/>
</dbReference>
<keyword evidence="1" id="KW-0472">Membrane</keyword>
<keyword evidence="4" id="KW-1185">Reference proteome</keyword>
<dbReference type="EMBL" id="GL870876">
    <property type="protein sequence ID" value="EIJ89456.1"/>
    <property type="molecule type" value="Genomic_DNA"/>
</dbReference>
<evidence type="ECO:0000313" key="4">
    <source>
        <dbReference type="Proteomes" id="UP000002872"/>
    </source>
</evidence>
<feature type="transmembrane region" description="Helical" evidence="1">
    <location>
        <begin position="358"/>
        <end position="377"/>
    </location>
</feature>
<dbReference type="VEuPathDB" id="MicrosporidiaDB:NEQG_00226"/>
<protein>
    <recommendedName>
        <fullName evidence="2">t-SNARE coiled-coil homology domain-containing protein</fullName>
    </recommendedName>
</protein>
<name>I3EJQ9_NEMP3</name>
<dbReference type="PROSITE" id="PS50192">
    <property type="entry name" value="T_SNARE"/>
    <property type="match status" value="1"/>
</dbReference>
<keyword evidence="1" id="KW-0812">Transmembrane</keyword>
<organism evidence="3 4">
    <name type="scientific">Nematocida parisii (strain ERTm3)</name>
    <name type="common">Nematode killer fungus</name>
    <dbReference type="NCBI Taxonomy" id="935791"/>
    <lineage>
        <taxon>Eukaryota</taxon>
        <taxon>Fungi</taxon>
        <taxon>Fungi incertae sedis</taxon>
        <taxon>Microsporidia</taxon>
        <taxon>Nematocida</taxon>
    </lineage>
</organism>
<evidence type="ECO:0000259" key="2">
    <source>
        <dbReference type="PROSITE" id="PS50192"/>
    </source>
</evidence>
<evidence type="ECO:0000313" key="3">
    <source>
        <dbReference type="EMBL" id="EIJ89456.1"/>
    </source>
</evidence>
<gene>
    <name evidence="3" type="ORF">NEQG_00226</name>
</gene>
<accession>I3EJQ9</accession>
<feature type="transmembrane region" description="Helical" evidence="1">
    <location>
        <begin position="143"/>
        <end position="167"/>
    </location>
</feature>
<dbReference type="OMA" id="ILSPNYN"/>
<dbReference type="Proteomes" id="UP000002872">
    <property type="component" value="Unassembled WGS sequence"/>
</dbReference>
<feature type="transmembrane region" description="Helical" evidence="1">
    <location>
        <begin position="195"/>
        <end position="214"/>
    </location>
</feature>
<feature type="transmembrane region" description="Helical" evidence="1">
    <location>
        <begin position="29"/>
        <end position="50"/>
    </location>
</feature>
<keyword evidence="1" id="KW-1133">Transmembrane helix</keyword>
<dbReference type="InParanoid" id="I3EJQ9"/>
<dbReference type="HOGENOM" id="CLU_624183_0_0_1"/>
<dbReference type="AlphaFoldDB" id="I3EJQ9"/>
<dbReference type="OrthoDB" id="10358895at2759"/>
<evidence type="ECO:0000256" key="1">
    <source>
        <dbReference type="SAM" id="Phobius"/>
    </source>
</evidence>
<feature type="transmembrane region" description="Helical" evidence="1">
    <location>
        <begin position="332"/>
        <end position="352"/>
    </location>
</feature>
<reference evidence="3" key="1">
    <citation type="submission" date="2011-01" db="EMBL/GenBank/DDBJ databases">
        <title>The Genome Sequence of Nematocida parisii strain ERTm3.</title>
        <authorList>
            <consortium name="The Broad Institute Genome Sequencing Platform"/>
            <consortium name="The Broad Institute Genome Sequencing Center for Infectious Disease"/>
            <person name="Cuomo C."/>
            <person name="Troemel E."/>
            <person name="Young S.K."/>
            <person name="Zeng Q."/>
            <person name="Gargeya S."/>
            <person name="Fitzgerald M."/>
            <person name="Haas B."/>
            <person name="Abouelleil A."/>
            <person name="Alvarado L."/>
            <person name="Arachchi H.M."/>
            <person name="Berlin A."/>
            <person name="Chapman S.B."/>
            <person name="Gearin G."/>
            <person name="Goldberg J."/>
            <person name="Griggs A."/>
            <person name="Gujja S."/>
            <person name="Hansen M."/>
            <person name="Heiman D."/>
            <person name="Howarth C."/>
            <person name="Larimer J."/>
            <person name="Lui A."/>
            <person name="MacDonald P.J.P."/>
            <person name="McCowen C."/>
            <person name="Montmayeur A."/>
            <person name="Murphy C."/>
            <person name="Neiman D."/>
            <person name="Pearson M."/>
            <person name="Priest M."/>
            <person name="Roberts A."/>
            <person name="Saif S."/>
            <person name="Shea T."/>
            <person name="Sisk P."/>
            <person name="Stolte C."/>
            <person name="Sykes S."/>
            <person name="Wortman J."/>
            <person name="Nusbaum C."/>
            <person name="Birren B."/>
        </authorList>
    </citation>
    <scope>NUCLEOTIDE SEQUENCE</scope>
    <source>
        <strain evidence="3">ERTm3</strain>
    </source>
</reference>
<feature type="domain" description="T-SNARE coiled-coil homology" evidence="2">
    <location>
        <begin position="232"/>
        <end position="294"/>
    </location>
</feature>
<feature type="transmembrane region" description="Helical" evidence="1">
    <location>
        <begin position="114"/>
        <end position="136"/>
    </location>
</feature>
<proteinExistence type="predicted"/>
<sequence>MNTQHTPQHTTKRSFVFTHSVYNTAIRSLLYTLCVIYLILSGYTLSVCSMPISKLPTVLLMISYSMIGIKVLYILCIVIYLSIYNYFFITNVYYNMKLSIIYNTYLHIFSSKLYTNISCISYILSCLYLLSAYTIIYYTKCTIFSCICLTWNTFIYLLVSLYTGYLYGNYLVTNPYKPWDSQLAYYLLHNVYKKVYKIPGLSIMYIIQILKVSVQKVLCTYNKKSITNNITHRCISNNHNTLYNTHSSISNTNSILNNTHSTLNNTNSILNNIHSTLNNTNNTMCNKSSQIKPIRYDQIDIILLNHILFNNYTYNTVDNRFSTYYIITKSMFISNIVSIIISGNLFLFFIFLFDYKNIFSYLLYFTIFTVIIISCIIGESMSIRSMMIFKDIYGDNYNKEINLVYEDILHNMYYILLNIDNTEYNSNNIIYDIRLIDTLDKI</sequence>